<evidence type="ECO:0008006" key="4">
    <source>
        <dbReference type="Google" id="ProtNLM"/>
    </source>
</evidence>
<feature type="chain" id="PRO_5012612692" description="Outer membrane protein beta-barrel domain-containing protein" evidence="1">
    <location>
        <begin position="21"/>
        <end position="237"/>
    </location>
</feature>
<name>A0A1M5VG79_9BACT</name>
<dbReference type="OrthoDB" id="1118205at2"/>
<proteinExistence type="predicted"/>
<feature type="signal peptide" evidence="1">
    <location>
        <begin position="1"/>
        <end position="20"/>
    </location>
</feature>
<organism evidence="2 3">
    <name type="scientific">Chryseolinea serpens</name>
    <dbReference type="NCBI Taxonomy" id="947013"/>
    <lineage>
        <taxon>Bacteria</taxon>
        <taxon>Pseudomonadati</taxon>
        <taxon>Bacteroidota</taxon>
        <taxon>Cytophagia</taxon>
        <taxon>Cytophagales</taxon>
        <taxon>Fulvivirgaceae</taxon>
        <taxon>Chryseolinea</taxon>
    </lineage>
</organism>
<dbReference type="Proteomes" id="UP000184212">
    <property type="component" value="Unassembled WGS sequence"/>
</dbReference>
<gene>
    <name evidence="2" type="ORF">SAMN04488109_5082</name>
</gene>
<evidence type="ECO:0000313" key="2">
    <source>
        <dbReference type="EMBL" id="SHH74230.1"/>
    </source>
</evidence>
<evidence type="ECO:0000256" key="1">
    <source>
        <dbReference type="SAM" id="SignalP"/>
    </source>
</evidence>
<keyword evidence="1" id="KW-0732">Signal</keyword>
<dbReference type="EMBL" id="FQWQ01000004">
    <property type="protein sequence ID" value="SHH74230.1"/>
    <property type="molecule type" value="Genomic_DNA"/>
</dbReference>
<dbReference type="RefSeq" id="WP_073140074.1">
    <property type="nucleotide sequence ID" value="NZ_FQWQ01000004.1"/>
</dbReference>
<accession>A0A1M5VG79</accession>
<protein>
    <recommendedName>
        <fullName evidence="4">Outer membrane protein beta-barrel domain-containing protein</fullName>
    </recommendedName>
</protein>
<keyword evidence="3" id="KW-1185">Reference proteome</keyword>
<dbReference type="AlphaFoldDB" id="A0A1M5VG79"/>
<evidence type="ECO:0000313" key="3">
    <source>
        <dbReference type="Proteomes" id="UP000184212"/>
    </source>
</evidence>
<reference evidence="2 3" key="1">
    <citation type="submission" date="2016-11" db="EMBL/GenBank/DDBJ databases">
        <authorList>
            <person name="Jaros S."/>
            <person name="Januszkiewicz K."/>
            <person name="Wedrychowicz H."/>
        </authorList>
    </citation>
    <scope>NUCLEOTIDE SEQUENCE [LARGE SCALE GENOMIC DNA]</scope>
    <source>
        <strain evidence="2 3">DSM 24574</strain>
    </source>
</reference>
<sequence>MRKYVLIFLYTTTLSTLAVAQEKADKKIKPYVTTGGELIFSLAHLSIDHSEQGTPLRFSPVFNAQMWVHVDENEHFGIFSGFTLRNVGFIYDLPGTNIRKKARSYNVGIPLAFKFGDMNGTFVYAGYEAELAVNYKEKTFEDGDKKDKFNRWFSDRMNLFQHGFFVGIQLPHDANIKFKYYVSKFYNGNFAETDANGVVVHPYQNIDANVFYFALSFMLRREKMEKFRHPDTYSTRR</sequence>